<dbReference type="GO" id="GO:0003954">
    <property type="term" value="F:NADH dehydrogenase activity"/>
    <property type="evidence" value="ECO:0007669"/>
    <property type="project" value="TreeGrafter"/>
</dbReference>
<dbReference type="InterPro" id="IPR017900">
    <property type="entry name" value="4Fe4S_Fe_S_CS"/>
</dbReference>
<dbReference type="Gene3D" id="2.40.40.20">
    <property type="match status" value="1"/>
</dbReference>
<feature type="domain" description="4Fe-4S ferredoxin-type" evidence="17">
    <location>
        <begin position="139"/>
        <end position="170"/>
    </location>
</feature>
<dbReference type="Pfam" id="PF04879">
    <property type="entry name" value="Molybdop_Fe4S4"/>
    <property type="match status" value="1"/>
</dbReference>
<sequence>MVSVTIDERTLEVEAGSTVLQAAERLGIDIPTFCYLKRLPALASCRMCLVEIEGQRRLQPSCATAVTDGMVVRTNTQLIDETRSSMLDMLLANHPLDCPICDKGGECELQDMVMAYGPRASRFRDAKRVFHSEDIRLSPVIIMNVNRCIQCQRCVRMCEEVVGAVALGTVEKGMDTAITGFEGSLASCDQCGNCVEVCPVGALMSFPYRYKARPWDLVETDTVCPHCGTGCQLTVGARKGEFMRVRSKADHGVNRETLCVRGRFGLDFVGSQDRIKRPMIRRDAVLVPVSWDEAGEYLRRRLSAVASKAAGGLASPRLPNQVLYQFQKLMRTAFRTNNIDCSSRWSTPFDTLGPLVAAFYTRAPLEEVIRNDCLLVVGGNVTDENPVTEYLLRDCARRRQTGLLMLSARPSRLEADARAVVRVPPGGEAQGLAAVVSRLGAAGQALPGDVSADIGATTGRPAADTDSDGPDRLAAALLEGRSVTVLVSADLLRSPRARATLQQLNNLLQVLRVLGKGPAMQFLFDRANQLGAWDMGVLPTALPGLRALANDAARTTLERAWGAKIPAEPGVDFDAMLELCDRKQMGALYIAGSDPLMSYPDRGFVQRALRAADLLIVQDAFLTDTAGLADVVLPAASYGEESGTFTNNEGRTQKVCKFREPALEARGNLAIFDFVAALLGQALRPSIQGEIFGEIARLVPAYQGLTQDGLGPDGAFTKAALAPPIGEFFVLPPAPISADRLMLVTGNCLFHNGYLSERSEILNTVADDPYVEISARDAVRLDLSDGDQVVVRSAQGELTAKLKVNKRFPTGLVFVPENYRTLRLNSLMRRGEYPCPVEVQMAHAAFEIATVAGVEARPENLG</sequence>
<dbReference type="InterPro" id="IPR006655">
    <property type="entry name" value="Mopterin_OxRdtase_prok_CS"/>
</dbReference>
<dbReference type="GO" id="GO:1990204">
    <property type="term" value="C:oxidoreductase complex"/>
    <property type="evidence" value="ECO:0007669"/>
    <property type="project" value="UniProtKB-ARBA"/>
</dbReference>
<dbReference type="InterPro" id="IPR054351">
    <property type="entry name" value="NADH_UbQ_OxRdtase_ferredoxin"/>
</dbReference>
<evidence type="ECO:0000256" key="10">
    <source>
        <dbReference type="ARBA" id="ARBA00023004"/>
    </source>
</evidence>
<evidence type="ECO:0000256" key="7">
    <source>
        <dbReference type="ARBA" id="ARBA00022723"/>
    </source>
</evidence>
<comment type="caution">
    <text evidence="20">The sequence shown here is derived from an EMBL/GenBank/DDBJ whole genome shotgun (WGS) entry which is preliminary data.</text>
</comment>
<dbReference type="SUPFAM" id="SSF53706">
    <property type="entry name" value="Formate dehydrogenase/DMSO reductase, domains 1-3"/>
    <property type="match status" value="1"/>
</dbReference>
<keyword evidence="13" id="KW-0830">Ubiquinone</keyword>
<proteinExistence type="inferred from homology"/>
<evidence type="ECO:0000313" key="21">
    <source>
        <dbReference type="Proteomes" id="UP000272706"/>
    </source>
</evidence>
<dbReference type="InterPro" id="IPR009010">
    <property type="entry name" value="Asp_de-COase-like_dom_sf"/>
</dbReference>
<evidence type="ECO:0000256" key="9">
    <source>
        <dbReference type="ARBA" id="ARBA00022967"/>
    </source>
</evidence>
<dbReference type="OrthoDB" id="9810782at2"/>
<dbReference type="InterPro" id="IPR001041">
    <property type="entry name" value="2Fe-2S_ferredoxin-type"/>
</dbReference>
<dbReference type="PROSITE" id="PS00551">
    <property type="entry name" value="MOLYBDOPTERIN_PROK_1"/>
    <property type="match status" value="1"/>
</dbReference>
<keyword evidence="8" id="KW-0677">Repeat</keyword>
<evidence type="ECO:0000259" key="19">
    <source>
        <dbReference type="PROSITE" id="PS51839"/>
    </source>
</evidence>
<evidence type="ECO:0000256" key="1">
    <source>
        <dbReference type="ARBA" id="ARBA00001966"/>
    </source>
</evidence>
<evidence type="ECO:0000259" key="17">
    <source>
        <dbReference type="PROSITE" id="PS51379"/>
    </source>
</evidence>
<evidence type="ECO:0000259" key="18">
    <source>
        <dbReference type="PROSITE" id="PS51669"/>
    </source>
</evidence>
<dbReference type="Gene3D" id="3.30.70.20">
    <property type="match status" value="1"/>
</dbReference>
<dbReference type="EC" id="7.1.1.-" evidence="15"/>
<evidence type="ECO:0000256" key="13">
    <source>
        <dbReference type="ARBA" id="ARBA00023075"/>
    </source>
</evidence>
<keyword evidence="12 15" id="KW-0520">NAD</keyword>
<comment type="similarity">
    <text evidence="3 15">Belongs to the complex I 75 kDa subunit family.</text>
</comment>
<evidence type="ECO:0000259" key="16">
    <source>
        <dbReference type="PROSITE" id="PS51085"/>
    </source>
</evidence>
<dbReference type="FunFam" id="3.10.20.740:FF:000001">
    <property type="entry name" value="NADH-quinone oxidoreductase subunit G"/>
    <property type="match status" value="1"/>
</dbReference>
<comment type="cofactor">
    <cofactor evidence="15">
        <name>[2Fe-2S] cluster</name>
        <dbReference type="ChEBI" id="CHEBI:190135"/>
    </cofactor>
    <text evidence="15">Binds 1 [2Fe-2S] cluster per subunit.</text>
</comment>
<dbReference type="Gene3D" id="3.10.20.740">
    <property type="match status" value="1"/>
</dbReference>
<dbReference type="Gene3D" id="2.20.25.90">
    <property type="entry name" value="ADC-like domains"/>
    <property type="match status" value="1"/>
</dbReference>
<evidence type="ECO:0000256" key="3">
    <source>
        <dbReference type="ARBA" id="ARBA00005404"/>
    </source>
</evidence>
<keyword evidence="20" id="KW-0560">Oxidoreductase</keyword>
<dbReference type="Pfam" id="PF00384">
    <property type="entry name" value="Molybdopterin"/>
    <property type="match status" value="1"/>
</dbReference>
<dbReference type="PIRSF" id="PIRSF036643">
    <property type="entry name" value="FDH_alpha"/>
    <property type="match status" value="1"/>
</dbReference>
<evidence type="ECO:0000256" key="15">
    <source>
        <dbReference type="RuleBase" id="RU003525"/>
    </source>
</evidence>
<dbReference type="SUPFAM" id="SSF54292">
    <property type="entry name" value="2Fe-2S ferredoxin-like"/>
    <property type="match status" value="1"/>
</dbReference>
<dbReference type="PROSITE" id="PS00490">
    <property type="entry name" value="MOLYBDOPTERIN_PROK_2"/>
    <property type="match status" value="1"/>
</dbReference>
<dbReference type="PANTHER" id="PTHR43105">
    <property type="entry name" value="RESPIRATORY NITRATE REDUCTASE"/>
    <property type="match status" value="1"/>
</dbReference>
<dbReference type="InterPro" id="IPR010228">
    <property type="entry name" value="NADH_UbQ_OxRdtase_Gsu"/>
</dbReference>
<dbReference type="InterPro" id="IPR019574">
    <property type="entry name" value="NADH_UbQ_OxRdtase_Gsu_4Fe4S-bd"/>
</dbReference>
<dbReference type="PROSITE" id="PS51379">
    <property type="entry name" value="4FE4S_FER_2"/>
    <property type="match status" value="2"/>
</dbReference>
<dbReference type="InterPro" id="IPR027467">
    <property type="entry name" value="MopterinOxRdtase_cofactor_BS"/>
</dbReference>
<feature type="domain" description="2Fe-2S ferredoxin-type" evidence="16">
    <location>
        <begin position="1"/>
        <end position="78"/>
    </location>
</feature>
<evidence type="ECO:0000256" key="6">
    <source>
        <dbReference type="ARBA" id="ARBA00022719"/>
    </source>
</evidence>
<dbReference type="FunFam" id="3.30.70.20:FF:000035">
    <property type="entry name" value="Iron hydrogenase 1"/>
    <property type="match status" value="1"/>
</dbReference>
<dbReference type="Gene3D" id="3.40.228.10">
    <property type="entry name" value="Dimethylsulfoxide Reductase, domain 2"/>
    <property type="match status" value="1"/>
</dbReference>
<dbReference type="Pfam" id="PF13510">
    <property type="entry name" value="Fer2_4"/>
    <property type="match status" value="1"/>
</dbReference>
<keyword evidence="6 15" id="KW-0874">Quinone</keyword>
<dbReference type="InterPro" id="IPR017896">
    <property type="entry name" value="4Fe4S_Fe-S-bd"/>
</dbReference>
<dbReference type="GO" id="GO:0042773">
    <property type="term" value="P:ATP synthesis coupled electron transport"/>
    <property type="evidence" value="ECO:0007669"/>
    <property type="project" value="InterPro"/>
</dbReference>
<dbReference type="GO" id="GO:0051537">
    <property type="term" value="F:2 iron, 2 sulfur cluster binding"/>
    <property type="evidence" value="ECO:0007669"/>
    <property type="project" value="UniProtKB-UniRule"/>
</dbReference>
<dbReference type="Gene3D" id="3.40.50.740">
    <property type="match status" value="2"/>
</dbReference>
<dbReference type="PROSITE" id="PS00641">
    <property type="entry name" value="COMPLEX1_75K_1"/>
    <property type="match status" value="1"/>
</dbReference>
<dbReference type="CDD" id="cd00207">
    <property type="entry name" value="fer2"/>
    <property type="match status" value="1"/>
</dbReference>
<gene>
    <name evidence="20" type="primary">nuoG</name>
    <name evidence="20" type="ORF">D3227_36090</name>
</gene>
<dbReference type="PROSITE" id="PS00198">
    <property type="entry name" value="4FE4S_FER_1"/>
    <property type="match status" value="1"/>
</dbReference>
<dbReference type="RefSeq" id="WP_120018884.1">
    <property type="nucleotide sequence ID" value="NZ_QZWZ01000061.1"/>
</dbReference>
<dbReference type="GO" id="GO:0051539">
    <property type="term" value="F:4 iron, 4 sulfur cluster binding"/>
    <property type="evidence" value="ECO:0007669"/>
    <property type="project" value="UniProtKB-KW"/>
</dbReference>
<dbReference type="GO" id="GO:0016020">
    <property type="term" value="C:membrane"/>
    <property type="evidence" value="ECO:0007669"/>
    <property type="project" value="InterPro"/>
</dbReference>
<name>A0A3A5JX10_9HYPH</name>
<dbReference type="InterPro" id="IPR000283">
    <property type="entry name" value="NADH_UbQ_OxRdtase_75kDa_su_CS"/>
</dbReference>
<dbReference type="SMART" id="SM00929">
    <property type="entry name" value="NADH-G_4Fe-4S_3"/>
    <property type="match status" value="1"/>
</dbReference>
<comment type="cofactor">
    <cofactor evidence="1 15">
        <name>[4Fe-4S] cluster</name>
        <dbReference type="ChEBI" id="CHEBI:49883"/>
    </cofactor>
</comment>
<dbReference type="GO" id="GO:0046872">
    <property type="term" value="F:metal ion binding"/>
    <property type="evidence" value="ECO:0007669"/>
    <property type="project" value="UniProtKB-UniRule"/>
</dbReference>
<dbReference type="PROSITE" id="PS51839">
    <property type="entry name" value="4FE4S_HC3"/>
    <property type="match status" value="1"/>
</dbReference>
<reference evidence="20 21" key="1">
    <citation type="submission" date="2018-09" db="EMBL/GenBank/DDBJ databases">
        <title>Mesorhizobium carmichaelinearum sp. nov. isolated from Carmichaelinea spp. root nodules in New Zealand.</title>
        <authorList>
            <person name="De Meyer S.E."/>
        </authorList>
    </citation>
    <scope>NUCLEOTIDE SEQUENCE [LARGE SCALE GENOMIC DNA]</scope>
    <source>
        <strain evidence="20 21">ICMP19557</strain>
    </source>
</reference>
<dbReference type="InterPro" id="IPR006656">
    <property type="entry name" value="Mopterin_OxRdtase"/>
</dbReference>
<feature type="domain" description="4Fe-4S Mo/W bis-MGD-type" evidence="18">
    <location>
        <begin position="217"/>
        <end position="273"/>
    </location>
</feature>
<dbReference type="InterPro" id="IPR050123">
    <property type="entry name" value="Prok_molybdopt-oxidoreductase"/>
</dbReference>
<dbReference type="PROSITE" id="PS00642">
    <property type="entry name" value="COMPLEX1_75K_2"/>
    <property type="match status" value="1"/>
</dbReference>
<keyword evidence="21" id="KW-1185">Reference proteome</keyword>
<dbReference type="InterPro" id="IPR036010">
    <property type="entry name" value="2Fe-2S_ferredoxin-like_sf"/>
</dbReference>
<dbReference type="GO" id="GO:0043546">
    <property type="term" value="F:molybdopterin cofactor binding"/>
    <property type="evidence" value="ECO:0007669"/>
    <property type="project" value="InterPro"/>
</dbReference>
<evidence type="ECO:0000256" key="4">
    <source>
        <dbReference type="ARBA" id="ARBA00022485"/>
    </source>
</evidence>
<evidence type="ECO:0000313" key="20">
    <source>
        <dbReference type="EMBL" id="RJT27551.1"/>
    </source>
</evidence>
<dbReference type="SMART" id="SM00926">
    <property type="entry name" value="Molybdop_Fe4S4"/>
    <property type="match status" value="1"/>
</dbReference>
<dbReference type="NCBIfam" id="TIGR01973">
    <property type="entry name" value="NuoG"/>
    <property type="match status" value="1"/>
</dbReference>
<evidence type="ECO:0000256" key="12">
    <source>
        <dbReference type="ARBA" id="ARBA00023027"/>
    </source>
</evidence>
<dbReference type="SUPFAM" id="SSF54862">
    <property type="entry name" value="4Fe-4S ferredoxins"/>
    <property type="match status" value="1"/>
</dbReference>
<dbReference type="GO" id="GO:0008137">
    <property type="term" value="F:NADH dehydrogenase (ubiquinone) activity"/>
    <property type="evidence" value="ECO:0007669"/>
    <property type="project" value="UniProtKB-UniRule"/>
</dbReference>
<evidence type="ECO:0000256" key="5">
    <source>
        <dbReference type="ARBA" id="ARBA00022714"/>
    </source>
</evidence>
<dbReference type="PROSITE" id="PS51669">
    <property type="entry name" value="4FE4S_MOW_BIS_MGD"/>
    <property type="match status" value="1"/>
</dbReference>
<keyword evidence="4 15" id="KW-0004">4Fe-4S</keyword>
<keyword evidence="9 15" id="KW-1278">Translocase</keyword>
<organism evidence="20 21">
    <name type="scientific">Mesorhizobium waimense</name>
    <dbReference type="NCBI Taxonomy" id="1300307"/>
    <lineage>
        <taxon>Bacteria</taxon>
        <taxon>Pseudomonadati</taxon>
        <taxon>Pseudomonadota</taxon>
        <taxon>Alphaproteobacteria</taxon>
        <taxon>Hyphomicrobiales</taxon>
        <taxon>Phyllobacteriaceae</taxon>
        <taxon>Mesorhizobium</taxon>
    </lineage>
</organism>
<dbReference type="PROSITE" id="PS00643">
    <property type="entry name" value="COMPLEX1_75K_3"/>
    <property type="match status" value="1"/>
</dbReference>
<dbReference type="SUPFAM" id="SSF50692">
    <property type="entry name" value="ADC-like"/>
    <property type="match status" value="1"/>
</dbReference>
<keyword evidence="10 15" id="KW-0408">Iron</keyword>
<evidence type="ECO:0000256" key="8">
    <source>
        <dbReference type="ARBA" id="ARBA00022737"/>
    </source>
</evidence>
<keyword evidence="5 15" id="KW-0001">2Fe-2S</keyword>
<evidence type="ECO:0000256" key="14">
    <source>
        <dbReference type="ARBA" id="ARBA00047712"/>
    </source>
</evidence>
<protein>
    <recommendedName>
        <fullName evidence="15">NADH-quinone oxidoreductase</fullName>
        <ecNumber evidence="15">7.1.1.-</ecNumber>
    </recommendedName>
</protein>
<dbReference type="InterPro" id="IPR006657">
    <property type="entry name" value="MoPterin_dinucl-bd_dom"/>
</dbReference>
<dbReference type="Pfam" id="PF22117">
    <property type="entry name" value="Fer4_Nqo3"/>
    <property type="match status" value="1"/>
</dbReference>
<accession>A0A3A5JX10</accession>
<evidence type="ECO:0000256" key="2">
    <source>
        <dbReference type="ARBA" id="ARBA00002378"/>
    </source>
</evidence>
<evidence type="ECO:0000256" key="11">
    <source>
        <dbReference type="ARBA" id="ARBA00023014"/>
    </source>
</evidence>
<keyword evidence="11 15" id="KW-0411">Iron-sulfur</keyword>
<keyword evidence="7 15" id="KW-0479">Metal-binding</keyword>
<dbReference type="PANTHER" id="PTHR43105:SF10">
    <property type="entry name" value="NADH-QUINONE OXIDOREDUCTASE SUBUNIT G"/>
    <property type="match status" value="1"/>
</dbReference>
<dbReference type="Proteomes" id="UP000272706">
    <property type="component" value="Unassembled WGS sequence"/>
</dbReference>
<dbReference type="GO" id="GO:0048038">
    <property type="term" value="F:quinone binding"/>
    <property type="evidence" value="ECO:0007669"/>
    <property type="project" value="UniProtKB-UniRule"/>
</dbReference>
<comment type="function">
    <text evidence="15">NDH-1 shuttles electrons from NADH, via FMN and iron-sulfur (Fe-S) centers, to quinones in the respiratory chain. Couples the redox reaction to proton translocation (for every two electrons transferred, four hydrogen ions are translocated across the cytoplasmic membrane), and thus conserves the redox energy in a proton gradient.</text>
</comment>
<dbReference type="EMBL" id="QZWZ01000061">
    <property type="protein sequence ID" value="RJT27551.1"/>
    <property type="molecule type" value="Genomic_DNA"/>
</dbReference>
<dbReference type="Pfam" id="PF10588">
    <property type="entry name" value="NADH-G_4Fe-4S_3"/>
    <property type="match status" value="1"/>
</dbReference>
<comment type="catalytic activity">
    <reaction evidence="14 15">
        <text>a quinone + NADH + 5 H(+)(in) = a quinol + NAD(+) + 4 H(+)(out)</text>
        <dbReference type="Rhea" id="RHEA:57888"/>
        <dbReference type="ChEBI" id="CHEBI:15378"/>
        <dbReference type="ChEBI" id="CHEBI:24646"/>
        <dbReference type="ChEBI" id="CHEBI:57540"/>
        <dbReference type="ChEBI" id="CHEBI:57945"/>
        <dbReference type="ChEBI" id="CHEBI:132124"/>
    </reaction>
</comment>
<feature type="domain" description="4Fe-4S ferredoxin-type" evidence="17">
    <location>
        <begin position="179"/>
        <end position="209"/>
    </location>
</feature>
<dbReference type="CDD" id="cd02775">
    <property type="entry name" value="MopB_CT"/>
    <property type="match status" value="1"/>
</dbReference>
<dbReference type="Pfam" id="PF01568">
    <property type="entry name" value="Molydop_binding"/>
    <property type="match status" value="1"/>
</dbReference>
<comment type="function">
    <text evidence="2">NDH-1 shuttles electrons from NADH, via FMN and iron-sulfur (Fe-S) centers, to quinones in the respiratory chain. The immediate electron acceptor for the enzyme in this species is believed to be ubiquinone. Couples the redox reaction to proton translocation (for every two electrons transferred, four hydrogen ions are translocated across the cytoplasmic membrane), and thus conserves the redox energy in a proton gradient.</text>
</comment>
<dbReference type="PROSITE" id="PS51085">
    <property type="entry name" value="2FE2S_FER_2"/>
    <property type="match status" value="1"/>
</dbReference>
<dbReference type="AlphaFoldDB" id="A0A3A5JX10"/>
<feature type="domain" description="4Fe-4S His(Cys)3-ligated-type" evidence="19">
    <location>
        <begin position="78"/>
        <end position="117"/>
    </location>
</feature>
<dbReference type="InterPro" id="IPR006963">
    <property type="entry name" value="Mopterin_OxRdtase_4Fe-4S_dom"/>
</dbReference>